<dbReference type="EMBL" id="RTJF01000073">
    <property type="protein sequence ID" value="MJL96443.1"/>
    <property type="molecule type" value="Genomic_DNA"/>
</dbReference>
<dbReference type="Proteomes" id="UP000321295">
    <property type="component" value="Unassembled WGS sequence"/>
</dbReference>
<comment type="caution">
    <text evidence="2">The sequence shown here is derived from an EMBL/GenBank/DDBJ whole genome shotgun (WGS) entry which is preliminary data.</text>
</comment>
<name>A0A0Q3C1Q8_ECOLX</name>
<dbReference type="EMBL" id="VRXD01000042">
    <property type="protein sequence ID" value="TXQ30421.1"/>
    <property type="molecule type" value="Genomic_DNA"/>
</dbReference>
<reference evidence="3 4" key="2">
    <citation type="submission" date="2019-08" db="EMBL/GenBank/DDBJ databases">
        <title>Whole genome analysis of cultivated E. coli strains isolated from CD patients and healthy donors.</title>
        <authorList>
            <person name="Siniagina M.N."/>
            <person name="Markelova M.I."/>
            <person name="Laikov A.V."/>
            <person name="Boulygina E.A."/>
            <person name="Khusnutdinova D.R."/>
            <person name="Kharchenko A."/>
            <person name="Grigoryeva T.V."/>
        </authorList>
    </citation>
    <scope>NUCLEOTIDE SEQUENCE [LARGE SCALE GENOMIC DNA]</scope>
    <source>
        <strain evidence="3 4">1_45_11</strain>
    </source>
</reference>
<accession>A0A0Q3C1Q8</accession>
<gene>
    <name evidence="2" type="ORF">DNX30_27860</name>
    <name evidence="3" type="ORF">FV293_22955</name>
</gene>
<organism evidence="2">
    <name type="scientific">Escherichia coli</name>
    <dbReference type="NCBI Taxonomy" id="562"/>
    <lineage>
        <taxon>Bacteria</taxon>
        <taxon>Pseudomonadati</taxon>
        <taxon>Pseudomonadota</taxon>
        <taxon>Gammaproteobacteria</taxon>
        <taxon>Enterobacterales</taxon>
        <taxon>Enterobacteriaceae</taxon>
        <taxon>Escherichia</taxon>
    </lineage>
</organism>
<evidence type="ECO:0000313" key="3">
    <source>
        <dbReference type="EMBL" id="TXQ30421.1"/>
    </source>
</evidence>
<evidence type="ECO:0000313" key="4">
    <source>
        <dbReference type="Proteomes" id="UP000321295"/>
    </source>
</evidence>
<dbReference type="AlphaFoldDB" id="A0A0Q3C1Q8"/>
<dbReference type="Proteomes" id="UP000885382">
    <property type="component" value="Unassembled WGS sequence"/>
</dbReference>
<reference evidence="2" key="1">
    <citation type="submission" date="2018-06" db="EMBL/GenBank/DDBJ databases">
        <authorList>
            <person name="Ashton P.M."/>
            <person name="Dallman T."/>
            <person name="Nair S."/>
            <person name="De Pinna E."/>
            <person name="Peters T."/>
            <person name="Grant K."/>
        </authorList>
    </citation>
    <scope>NUCLEOTIDE SEQUENCE [LARGE SCALE GENOMIC DNA]</scope>
    <source>
        <strain evidence="2">462023</strain>
    </source>
</reference>
<evidence type="ECO:0000256" key="1">
    <source>
        <dbReference type="SAM" id="MobiDB-lite"/>
    </source>
</evidence>
<sequence length="110" mass="12014">MSISRRLRLVNERVSAVGAAIFGVRPFAAEGRSPWGDGRPALAGREGSRRGGTPLRRARSRAQGAALVKNKVYKYWFKSRLKDRLAVAEKRAETLANAGFSACGQPLKCQ</sequence>
<proteinExistence type="predicted"/>
<evidence type="ECO:0000313" key="2">
    <source>
        <dbReference type="EMBL" id="MJL96443.1"/>
    </source>
</evidence>
<protein>
    <submittedName>
        <fullName evidence="2">Uncharacterized protein</fullName>
    </submittedName>
</protein>
<feature type="region of interest" description="Disordered" evidence="1">
    <location>
        <begin position="35"/>
        <end position="60"/>
    </location>
</feature>